<accession>A0ABR3A294</accession>
<reference evidence="1 2" key="1">
    <citation type="submission" date="2024-05" db="EMBL/GenBank/DDBJ databases">
        <title>A draft genome resource for the thread blight pathogen Marasmius tenuissimus strain MS-2.</title>
        <authorList>
            <person name="Yulfo-Soto G.E."/>
            <person name="Baruah I.K."/>
            <person name="Amoako-Attah I."/>
            <person name="Bukari Y."/>
            <person name="Meinhardt L.W."/>
            <person name="Bailey B.A."/>
            <person name="Cohen S.P."/>
        </authorList>
    </citation>
    <scope>NUCLEOTIDE SEQUENCE [LARGE SCALE GENOMIC DNA]</scope>
    <source>
        <strain evidence="1 2">MS-2</strain>
    </source>
</reference>
<proteinExistence type="predicted"/>
<protein>
    <submittedName>
        <fullName evidence="1">Uncharacterized protein</fullName>
    </submittedName>
</protein>
<sequence length="174" mass="18842">MEPTNGIMNKIVEWGNANGNKIEQAYSFNGGWEGWVQVELAMVMKQTFESENRGATITVTREDPVYGTAQRSDLLITTRRPGNNFTNMFELKCEASRAGGAAAFAAAVGADCTKVNNAAIANQYLPCKAWVVAFSATRDLTNLAVGGANLKAYPKKITAGAMTITLYWGSKDFK</sequence>
<gene>
    <name evidence="1" type="ORF">AAF712_005193</name>
</gene>
<evidence type="ECO:0000313" key="2">
    <source>
        <dbReference type="Proteomes" id="UP001437256"/>
    </source>
</evidence>
<dbReference type="EMBL" id="JBBXMP010000023">
    <property type="protein sequence ID" value="KAL0067753.1"/>
    <property type="molecule type" value="Genomic_DNA"/>
</dbReference>
<comment type="caution">
    <text evidence="1">The sequence shown here is derived from an EMBL/GenBank/DDBJ whole genome shotgun (WGS) entry which is preliminary data.</text>
</comment>
<dbReference type="Proteomes" id="UP001437256">
    <property type="component" value="Unassembled WGS sequence"/>
</dbReference>
<evidence type="ECO:0000313" key="1">
    <source>
        <dbReference type="EMBL" id="KAL0067753.1"/>
    </source>
</evidence>
<name>A0ABR3A294_9AGAR</name>
<keyword evidence="2" id="KW-1185">Reference proteome</keyword>
<organism evidence="1 2">
    <name type="scientific">Marasmius tenuissimus</name>
    <dbReference type="NCBI Taxonomy" id="585030"/>
    <lineage>
        <taxon>Eukaryota</taxon>
        <taxon>Fungi</taxon>
        <taxon>Dikarya</taxon>
        <taxon>Basidiomycota</taxon>
        <taxon>Agaricomycotina</taxon>
        <taxon>Agaricomycetes</taxon>
        <taxon>Agaricomycetidae</taxon>
        <taxon>Agaricales</taxon>
        <taxon>Marasmiineae</taxon>
        <taxon>Marasmiaceae</taxon>
        <taxon>Marasmius</taxon>
    </lineage>
</organism>